<evidence type="ECO:0000313" key="4">
    <source>
        <dbReference type="Proteomes" id="UP000198507"/>
    </source>
</evidence>
<feature type="region of interest" description="Disordered" evidence="1">
    <location>
        <begin position="1"/>
        <end position="55"/>
    </location>
</feature>
<proteinExistence type="predicted"/>
<feature type="domain" description="EAL" evidence="2">
    <location>
        <begin position="261"/>
        <end position="517"/>
    </location>
</feature>
<dbReference type="CDD" id="cd01948">
    <property type="entry name" value="EAL"/>
    <property type="match status" value="1"/>
</dbReference>
<dbReference type="InterPro" id="IPR035919">
    <property type="entry name" value="EAL_sf"/>
</dbReference>
<keyword evidence="4" id="KW-1185">Reference proteome</keyword>
<dbReference type="Gene3D" id="3.30.70.270">
    <property type="match status" value="1"/>
</dbReference>
<evidence type="ECO:0000313" key="3">
    <source>
        <dbReference type="EMBL" id="SET06976.1"/>
    </source>
</evidence>
<evidence type="ECO:0000256" key="1">
    <source>
        <dbReference type="SAM" id="MobiDB-lite"/>
    </source>
</evidence>
<dbReference type="PANTHER" id="PTHR33121">
    <property type="entry name" value="CYCLIC DI-GMP PHOSPHODIESTERASE PDEF"/>
    <property type="match status" value="1"/>
</dbReference>
<organism evidence="3 4">
    <name type="scientific">Geodermatophilus poikilotrophus</name>
    <dbReference type="NCBI Taxonomy" id="1333667"/>
    <lineage>
        <taxon>Bacteria</taxon>
        <taxon>Bacillati</taxon>
        <taxon>Actinomycetota</taxon>
        <taxon>Actinomycetes</taxon>
        <taxon>Geodermatophilales</taxon>
        <taxon>Geodermatophilaceae</taxon>
        <taxon>Geodermatophilus</taxon>
    </lineage>
</organism>
<dbReference type="InterPro" id="IPR035965">
    <property type="entry name" value="PAS-like_dom_sf"/>
</dbReference>
<feature type="compositionally biased region" description="Basic residues" evidence="1">
    <location>
        <begin position="1"/>
        <end position="13"/>
    </location>
</feature>
<dbReference type="PANTHER" id="PTHR33121:SF70">
    <property type="entry name" value="SIGNALING PROTEIN YKOW"/>
    <property type="match status" value="1"/>
</dbReference>
<dbReference type="SUPFAM" id="SSF55073">
    <property type="entry name" value="Nucleotide cyclase"/>
    <property type="match status" value="1"/>
</dbReference>
<evidence type="ECO:0000259" key="2">
    <source>
        <dbReference type="PROSITE" id="PS50883"/>
    </source>
</evidence>
<dbReference type="InterPro" id="IPR043128">
    <property type="entry name" value="Rev_trsase/Diguanyl_cyclase"/>
</dbReference>
<dbReference type="EMBL" id="FOIE01000002">
    <property type="protein sequence ID" value="SET06976.1"/>
    <property type="molecule type" value="Genomic_DNA"/>
</dbReference>
<dbReference type="Gene3D" id="3.20.20.450">
    <property type="entry name" value="EAL domain"/>
    <property type="match status" value="1"/>
</dbReference>
<gene>
    <name evidence="3" type="ORF">SAMN04488546_1318</name>
</gene>
<accession>A0A1I0BK81</accession>
<dbReference type="Proteomes" id="UP000198507">
    <property type="component" value="Unassembled WGS sequence"/>
</dbReference>
<dbReference type="Pfam" id="PF00990">
    <property type="entry name" value="GGDEF"/>
    <property type="match status" value="1"/>
</dbReference>
<protein>
    <submittedName>
        <fullName evidence="3">EAL domain, c-di-GMP-specific phosphodiesterase class I (Or its enzymatically inactive variant)</fullName>
    </submittedName>
</protein>
<name>A0A1I0BK81_9ACTN</name>
<sequence length="606" mass="63668">MRVRAPGHHRHGSSHVARTQHGAEAPADAEDDAGHPHTAAAARDRTATGVPGAGGPPTALLTCSLSGTVLTAGAALGRSSGRPLGQVLGVPLHELLHECSHALLQYVLRVARGGAGSGSATFRLRHADGHLVDVPTSWSVLAGASADATQLVFVHAGGAVADLTYGPRARPQLGAAAFPDGPRQQPDRPQLLDAVAEPFHVDDATVQLTASIGVAVAPAQPAVPATDLLRHADTAVHAGKSAGRNRVHVFEQTLDEDVEHRHALTTDLPAALADGAVHLEYQPIVDLRSGAVVGLEALARWTHPERGPVPPSSFVTVAELSGLAPELDRWVLRQALQDVARLRRADVVPRDAYLAVNLSAASLTGTSVLDDLISSTEASGLPATQLVLEITETAIMQDTEVAVRLLRELREHGFRVAMDDFGTGYSSLAHLRDLPVSALKIDRSFVADIAEQRDALAIVAWIVDLARAVGVAVVAEGVETAEQVALLKELGCVTAQGWFWGPAVPVDALLGRRAWSPLTTTVAPVAAPRTPQRDAGVSQGPQRLLELHRDGASATTIAATLNAERLRTPTGVRWHGAGVARVLAHRIRRCAGPPDAVAGPRRLAWR</sequence>
<dbReference type="Pfam" id="PF00563">
    <property type="entry name" value="EAL"/>
    <property type="match status" value="1"/>
</dbReference>
<dbReference type="SUPFAM" id="SSF55785">
    <property type="entry name" value="PYP-like sensor domain (PAS domain)"/>
    <property type="match status" value="1"/>
</dbReference>
<dbReference type="InterPro" id="IPR000160">
    <property type="entry name" value="GGDEF_dom"/>
</dbReference>
<dbReference type="SUPFAM" id="SSF141868">
    <property type="entry name" value="EAL domain-like"/>
    <property type="match status" value="1"/>
</dbReference>
<dbReference type="InterPro" id="IPR029787">
    <property type="entry name" value="Nucleotide_cyclase"/>
</dbReference>
<reference evidence="4" key="1">
    <citation type="submission" date="2016-10" db="EMBL/GenBank/DDBJ databases">
        <authorList>
            <person name="Varghese N."/>
            <person name="Submissions S."/>
        </authorList>
    </citation>
    <scope>NUCLEOTIDE SEQUENCE [LARGE SCALE GENOMIC DNA]</scope>
    <source>
        <strain evidence="4">DSM 44209</strain>
    </source>
</reference>
<dbReference type="InterPro" id="IPR001633">
    <property type="entry name" value="EAL_dom"/>
</dbReference>
<dbReference type="SMART" id="SM00052">
    <property type="entry name" value="EAL"/>
    <property type="match status" value="1"/>
</dbReference>
<dbReference type="PROSITE" id="PS50883">
    <property type="entry name" value="EAL"/>
    <property type="match status" value="1"/>
</dbReference>
<dbReference type="GO" id="GO:0071111">
    <property type="term" value="F:cyclic-guanylate-specific phosphodiesterase activity"/>
    <property type="evidence" value="ECO:0007669"/>
    <property type="project" value="InterPro"/>
</dbReference>
<dbReference type="AlphaFoldDB" id="A0A1I0BK81"/>
<dbReference type="InterPro" id="IPR050706">
    <property type="entry name" value="Cyclic-di-GMP_PDE-like"/>
</dbReference>